<dbReference type="Gene3D" id="3.90.1010.10">
    <property type="match status" value="1"/>
</dbReference>
<dbReference type="AlphaFoldDB" id="A0AAP3V024"/>
<comment type="caution">
    <text evidence="1">The sequence shown here is derived from an EMBL/GenBank/DDBJ whole genome shotgun (WGS) entry which is preliminary data.</text>
</comment>
<accession>A0AAP3V024</accession>
<dbReference type="RefSeq" id="WP_327787720.1">
    <property type="nucleotide sequence ID" value="NZ_JARGEQ010000016.1"/>
</dbReference>
<dbReference type="EMBL" id="JARGEQ010000016">
    <property type="protein sequence ID" value="MDF1585305.1"/>
    <property type="molecule type" value="Genomic_DNA"/>
</dbReference>
<reference evidence="1 2" key="1">
    <citation type="submission" date="2023-03" db="EMBL/GenBank/DDBJ databases">
        <title>YIM 152171 draft genome.</title>
        <authorList>
            <person name="Yang Z."/>
        </authorList>
    </citation>
    <scope>NUCLEOTIDE SEQUENCE [LARGE SCALE GENOMIC DNA]</scope>
    <source>
        <strain evidence="1 2">YIM 152171</strain>
    </source>
</reference>
<sequence length="147" mass="15405">MSDDGLALYSDRLRALSARVRKDRRLEAPDATASLTSPLCGSRVTIDLVMENGRIRELGYMVRACSLGQAGTAVLAEAAPGCTPAELGAVRETVRRMLEEGGPPPEGHWAALEVLSPAAHVPSRHGAALLPFDAVLEAAGKAAQPPL</sequence>
<dbReference type="SUPFAM" id="SSF82649">
    <property type="entry name" value="SufE/NifU"/>
    <property type="match status" value="1"/>
</dbReference>
<dbReference type="Proteomes" id="UP001301140">
    <property type="component" value="Unassembled WGS sequence"/>
</dbReference>
<organism evidence="1 2">
    <name type="scientific">Marinimicrococcus flavescens</name>
    <dbReference type="NCBI Taxonomy" id="3031815"/>
    <lineage>
        <taxon>Bacteria</taxon>
        <taxon>Pseudomonadati</taxon>
        <taxon>Pseudomonadota</taxon>
        <taxon>Alphaproteobacteria</taxon>
        <taxon>Geminicoccales</taxon>
        <taxon>Geminicoccaceae</taxon>
        <taxon>Marinimicrococcus</taxon>
    </lineage>
</organism>
<protein>
    <submittedName>
        <fullName evidence="1">Iron-sulfur cluster assembly scaffold protein</fullName>
    </submittedName>
</protein>
<gene>
    <name evidence="1" type="ORF">PZ740_02775</name>
</gene>
<evidence type="ECO:0000313" key="1">
    <source>
        <dbReference type="EMBL" id="MDF1585305.1"/>
    </source>
</evidence>
<name>A0AAP3V024_9PROT</name>
<keyword evidence="2" id="KW-1185">Reference proteome</keyword>
<evidence type="ECO:0000313" key="2">
    <source>
        <dbReference type="Proteomes" id="UP001301140"/>
    </source>
</evidence>
<proteinExistence type="predicted"/>